<name>A0A6A6JXV2_WESOR</name>
<feature type="compositionally biased region" description="Low complexity" evidence="3">
    <location>
        <begin position="301"/>
        <end position="314"/>
    </location>
</feature>
<dbReference type="SMART" id="SM00297">
    <property type="entry name" value="BROMO"/>
    <property type="match status" value="1"/>
</dbReference>
<organism evidence="5 6">
    <name type="scientific">Westerdykella ornata</name>
    <dbReference type="NCBI Taxonomy" id="318751"/>
    <lineage>
        <taxon>Eukaryota</taxon>
        <taxon>Fungi</taxon>
        <taxon>Dikarya</taxon>
        <taxon>Ascomycota</taxon>
        <taxon>Pezizomycotina</taxon>
        <taxon>Dothideomycetes</taxon>
        <taxon>Pleosporomycetidae</taxon>
        <taxon>Pleosporales</taxon>
        <taxon>Sporormiaceae</taxon>
        <taxon>Westerdykella</taxon>
    </lineage>
</organism>
<feature type="region of interest" description="Disordered" evidence="3">
    <location>
        <begin position="736"/>
        <end position="771"/>
    </location>
</feature>
<dbReference type="GO" id="GO:0006325">
    <property type="term" value="P:chromatin organization"/>
    <property type="evidence" value="ECO:0007669"/>
    <property type="project" value="UniProtKB-ARBA"/>
</dbReference>
<feature type="compositionally biased region" description="Basic and acidic residues" evidence="3">
    <location>
        <begin position="431"/>
        <end position="447"/>
    </location>
</feature>
<feature type="non-terminal residue" evidence="5">
    <location>
        <position position="1"/>
    </location>
</feature>
<feature type="compositionally biased region" description="Basic and acidic residues" evidence="3">
    <location>
        <begin position="398"/>
        <end position="419"/>
    </location>
</feature>
<feature type="compositionally biased region" description="Basic and acidic residues" evidence="3">
    <location>
        <begin position="97"/>
        <end position="107"/>
    </location>
</feature>
<dbReference type="Pfam" id="PF00439">
    <property type="entry name" value="Bromodomain"/>
    <property type="match status" value="1"/>
</dbReference>
<evidence type="ECO:0000259" key="4">
    <source>
        <dbReference type="PROSITE" id="PS50014"/>
    </source>
</evidence>
<dbReference type="GeneID" id="54548264"/>
<dbReference type="PANTHER" id="PTHR15398">
    <property type="entry name" value="BROMODOMAIN-CONTAINING PROTEIN 8"/>
    <property type="match status" value="1"/>
</dbReference>
<dbReference type="OrthoDB" id="21449at2759"/>
<dbReference type="Proteomes" id="UP000800097">
    <property type="component" value="Unassembled WGS sequence"/>
</dbReference>
<keyword evidence="1 2" id="KW-0103">Bromodomain</keyword>
<dbReference type="Gene3D" id="1.20.920.10">
    <property type="entry name" value="Bromodomain-like"/>
    <property type="match status" value="1"/>
</dbReference>
<feature type="region of interest" description="Disordered" evidence="3">
    <location>
        <begin position="182"/>
        <end position="566"/>
    </location>
</feature>
<dbReference type="GO" id="GO:0035267">
    <property type="term" value="C:NuA4 histone acetyltransferase complex"/>
    <property type="evidence" value="ECO:0007669"/>
    <property type="project" value="TreeGrafter"/>
</dbReference>
<dbReference type="RefSeq" id="XP_033658987.1">
    <property type="nucleotide sequence ID" value="XM_033795089.1"/>
</dbReference>
<dbReference type="PANTHER" id="PTHR15398:SF4">
    <property type="entry name" value="BROMODOMAIN-CONTAINING PROTEIN 8 ISOFORM X1"/>
    <property type="match status" value="1"/>
</dbReference>
<sequence length="771" mass="83872">VVLAPLPLLSHRPRAPDLAHWYRGMNTTLTAYTHLESLLLFQSLSVYGLANNAFGKISELLKNNPSITSDRRFQSGRLSPDALRNFCLHLLKEEERSEQRQGDRVDGEVQNGEVRNARKRKAPSPSFPTVQEATQHAHLIPKLVNKLYARYRTALTNEIRDEEERYDRLQRELQSIERGERDAELLERVNGKSPVPPSPRQPLNSPLLHQKPVFPSPSVKFPMQGHVPVPTRATSATPVPPLQPSSAEGQKSPAPLNGSMHVDSAKQPSDTNHRQDFYPAVSQPRPLQMPYPQVSTPIARPQQPVVSTPSSTSTIGRQSLPQLQPPSYRPVDAFSTPPSVRTPHSDVSTPRLSFPRWKPSTRPIATPLVSRPQWESVDDSAPQAIIPAKPTQSKAKPPRKEKGNGKAKAKESEKEPEKEEGQEDAAQIEVATHDRDVDQVSEMETRQGRSRRTGFSKSTRPPSLASSRAGGSVRGRSRSQSIMSHAETPAAEIESQAGTRIKDERRPSIDVHMADETMGAPSQPVVRGRGGASPSKGRKRTAREASIAESEEHVSNVDEPSGAATAGATARVVIAPRNFSRMCNPIMNDIASHKHASTFNTAVKAKNAEGYYDIIKRPTDLKSIRQAITAGAKVVAAAASSISDTPNANGGSTPSGSSSGFIELPLSEDSVPPKVIVNSAQLEHELMRMFANAVMFNPGEEGVVEDAREMFESCQEAVSNWRSSAERSMMALGAGSGVAVAGEETPATGAQTPADDKEREDGPAASKRRKA</sequence>
<evidence type="ECO:0000256" key="2">
    <source>
        <dbReference type="PROSITE-ProRule" id="PRU00035"/>
    </source>
</evidence>
<dbReference type="EMBL" id="ML986484">
    <property type="protein sequence ID" value="KAF2281450.1"/>
    <property type="molecule type" value="Genomic_DNA"/>
</dbReference>
<proteinExistence type="predicted"/>
<dbReference type="SUPFAM" id="SSF47370">
    <property type="entry name" value="Bromodomain"/>
    <property type="match status" value="1"/>
</dbReference>
<evidence type="ECO:0000256" key="1">
    <source>
        <dbReference type="ARBA" id="ARBA00023117"/>
    </source>
</evidence>
<gene>
    <name evidence="5" type="ORF">EI97DRAFT_367399</name>
</gene>
<evidence type="ECO:0000313" key="5">
    <source>
        <dbReference type="EMBL" id="KAF2281450.1"/>
    </source>
</evidence>
<dbReference type="InterPro" id="IPR001487">
    <property type="entry name" value="Bromodomain"/>
</dbReference>
<protein>
    <recommendedName>
        <fullName evidence="4">Bromo domain-containing protein</fullName>
    </recommendedName>
</protein>
<feature type="domain" description="Bromo" evidence="4">
    <location>
        <begin position="591"/>
        <end position="704"/>
    </location>
</feature>
<feature type="region of interest" description="Disordered" evidence="3">
    <location>
        <begin position="642"/>
        <end position="661"/>
    </location>
</feature>
<keyword evidence="6" id="KW-1185">Reference proteome</keyword>
<evidence type="ECO:0000313" key="6">
    <source>
        <dbReference type="Proteomes" id="UP000800097"/>
    </source>
</evidence>
<dbReference type="InterPro" id="IPR036427">
    <property type="entry name" value="Bromodomain-like_sf"/>
</dbReference>
<accession>A0A6A6JXV2</accession>
<dbReference type="AlphaFoldDB" id="A0A6A6JXV2"/>
<dbReference type="PROSITE" id="PS50014">
    <property type="entry name" value="BROMODOMAIN_2"/>
    <property type="match status" value="1"/>
</dbReference>
<feature type="compositionally biased region" description="Basic and acidic residues" evidence="3">
    <location>
        <begin position="500"/>
        <end position="515"/>
    </location>
</feature>
<evidence type="ECO:0000256" key="3">
    <source>
        <dbReference type="SAM" id="MobiDB-lite"/>
    </source>
</evidence>
<feature type="compositionally biased region" description="Low complexity" evidence="3">
    <location>
        <begin position="650"/>
        <end position="660"/>
    </location>
</feature>
<reference evidence="5" key="1">
    <citation type="journal article" date="2020" name="Stud. Mycol.">
        <title>101 Dothideomycetes genomes: a test case for predicting lifestyles and emergence of pathogens.</title>
        <authorList>
            <person name="Haridas S."/>
            <person name="Albert R."/>
            <person name="Binder M."/>
            <person name="Bloem J."/>
            <person name="Labutti K."/>
            <person name="Salamov A."/>
            <person name="Andreopoulos B."/>
            <person name="Baker S."/>
            <person name="Barry K."/>
            <person name="Bills G."/>
            <person name="Bluhm B."/>
            <person name="Cannon C."/>
            <person name="Castanera R."/>
            <person name="Culley D."/>
            <person name="Daum C."/>
            <person name="Ezra D."/>
            <person name="Gonzalez J."/>
            <person name="Henrissat B."/>
            <person name="Kuo A."/>
            <person name="Liang C."/>
            <person name="Lipzen A."/>
            <person name="Lutzoni F."/>
            <person name="Magnuson J."/>
            <person name="Mondo S."/>
            <person name="Nolan M."/>
            <person name="Ohm R."/>
            <person name="Pangilinan J."/>
            <person name="Park H.-J."/>
            <person name="Ramirez L."/>
            <person name="Alfaro M."/>
            <person name="Sun H."/>
            <person name="Tritt A."/>
            <person name="Yoshinaga Y."/>
            <person name="Zwiers L.-H."/>
            <person name="Turgeon B."/>
            <person name="Goodwin S."/>
            <person name="Spatafora J."/>
            <person name="Crous P."/>
            <person name="Grigoriev I."/>
        </authorList>
    </citation>
    <scope>NUCLEOTIDE SEQUENCE</scope>
    <source>
        <strain evidence="5">CBS 379.55</strain>
    </source>
</reference>
<feature type="region of interest" description="Disordered" evidence="3">
    <location>
        <begin position="97"/>
        <end position="134"/>
    </location>
</feature>